<dbReference type="EnsemblProtists" id="EOD27063">
    <property type="protein sequence ID" value="EOD27063"/>
    <property type="gene ID" value="EMIHUDRAFT_353695"/>
</dbReference>
<dbReference type="EnsemblProtists" id="EOD30120">
    <property type="protein sequence ID" value="EOD30120"/>
    <property type="gene ID" value="EMIHUDRAFT_309752"/>
</dbReference>
<dbReference type="Proteomes" id="UP000013827">
    <property type="component" value="Unassembled WGS sequence"/>
</dbReference>
<reference evidence="2" key="1">
    <citation type="journal article" date="2013" name="Nature">
        <title>Pan genome of the phytoplankton Emiliania underpins its global distribution.</title>
        <authorList>
            <person name="Read B.A."/>
            <person name="Kegel J."/>
            <person name="Klute M.J."/>
            <person name="Kuo A."/>
            <person name="Lefebvre S.C."/>
            <person name="Maumus F."/>
            <person name="Mayer C."/>
            <person name="Miller J."/>
            <person name="Monier A."/>
            <person name="Salamov A."/>
            <person name="Young J."/>
            <person name="Aguilar M."/>
            <person name="Claverie J.M."/>
            <person name="Frickenhaus S."/>
            <person name="Gonzalez K."/>
            <person name="Herman E.K."/>
            <person name="Lin Y.C."/>
            <person name="Napier J."/>
            <person name="Ogata H."/>
            <person name="Sarno A.F."/>
            <person name="Shmutz J."/>
            <person name="Schroeder D."/>
            <person name="de Vargas C."/>
            <person name="Verret F."/>
            <person name="von Dassow P."/>
            <person name="Valentin K."/>
            <person name="Van de Peer Y."/>
            <person name="Wheeler G."/>
            <person name="Dacks J.B."/>
            <person name="Delwiche C.F."/>
            <person name="Dyhrman S.T."/>
            <person name="Glockner G."/>
            <person name="John U."/>
            <person name="Richards T."/>
            <person name="Worden A.Z."/>
            <person name="Zhang X."/>
            <person name="Grigoriev I.V."/>
            <person name="Allen A.E."/>
            <person name="Bidle K."/>
            <person name="Borodovsky M."/>
            <person name="Bowler C."/>
            <person name="Brownlee C."/>
            <person name="Cock J.M."/>
            <person name="Elias M."/>
            <person name="Gladyshev V.N."/>
            <person name="Groth M."/>
            <person name="Guda C."/>
            <person name="Hadaegh A."/>
            <person name="Iglesias-Rodriguez M.D."/>
            <person name="Jenkins J."/>
            <person name="Jones B.M."/>
            <person name="Lawson T."/>
            <person name="Leese F."/>
            <person name="Lindquist E."/>
            <person name="Lobanov A."/>
            <person name="Lomsadze A."/>
            <person name="Malik S.B."/>
            <person name="Marsh M.E."/>
            <person name="Mackinder L."/>
            <person name="Mock T."/>
            <person name="Mueller-Roeber B."/>
            <person name="Pagarete A."/>
            <person name="Parker M."/>
            <person name="Probert I."/>
            <person name="Quesneville H."/>
            <person name="Raines C."/>
            <person name="Rensing S.A."/>
            <person name="Riano-Pachon D.M."/>
            <person name="Richier S."/>
            <person name="Rokitta S."/>
            <person name="Shiraiwa Y."/>
            <person name="Soanes D.M."/>
            <person name="van der Giezen M."/>
            <person name="Wahlund T.M."/>
            <person name="Williams B."/>
            <person name="Wilson W."/>
            <person name="Wolfe G."/>
            <person name="Wurch L.L."/>
        </authorList>
    </citation>
    <scope>NUCLEOTIDE SEQUENCE</scope>
</reference>
<dbReference type="GeneID" id="17275394"/>
<reference evidence="1" key="2">
    <citation type="submission" date="2024-10" db="UniProtKB">
        <authorList>
            <consortium name="EnsemblProtists"/>
        </authorList>
    </citation>
    <scope>IDENTIFICATION</scope>
</reference>
<dbReference type="Gene3D" id="1.10.260.100">
    <property type="match status" value="1"/>
</dbReference>
<evidence type="ECO:0008006" key="3">
    <source>
        <dbReference type="Google" id="ProtNLM"/>
    </source>
</evidence>
<dbReference type="RefSeq" id="XP_005779492.1">
    <property type="nucleotide sequence ID" value="XM_005779435.1"/>
</dbReference>
<name>A0A0D3JU78_EMIH1</name>
<sequence>MSNPKAMQLMQKAQANPKVLAALQDVQAQGFSPAALAKYSSDPELMALLTEFQEVMR</sequence>
<organism evidence="1 2">
    <name type="scientific">Emiliania huxleyi (strain CCMP1516)</name>
    <dbReference type="NCBI Taxonomy" id="280463"/>
    <lineage>
        <taxon>Eukaryota</taxon>
        <taxon>Haptista</taxon>
        <taxon>Haptophyta</taxon>
        <taxon>Prymnesiophyceae</taxon>
        <taxon>Isochrysidales</taxon>
        <taxon>Noelaerhabdaceae</taxon>
        <taxon>Emiliania</taxon>
    </lineage>
</organism>
<protein>
    <recommendedName>
        <fullName evidence="3">STI1/HOP DP domain-containing protein</fullName>
    </recommendedName>
</protein>
<dbReference type="GeneID" id="17272609"/>
<dbReference type="KEGG" id="ehx:EMIHUDRAFT_309752"/>
<evidence type="ECO:0000313" key="1">
    <source>
        <dbReference type="EnsemblProtists" id="EOD27063"/>
    </source>
</evidence>
<proteinExistence type="predicted"/>
<dbReference type="KEGG" id="ehx:EMIHUDRAFT_353695"/>
<evidence type="ECO:0000313" key="2">
    <source>
        <dbReference type="Proteomes" id="UP000013827"/>
    </source>
</evidence>
<dbReference type="PaxDb" id="2903-EOD27063"/>
<dbReference type="HOGENOM" id="CLU_3000432_0_0_1"/>
<dbReference type="AlphaFoldDB" id="A0A0D3JU78"/>
<dbReference type="eggNOG" id="ENOG502S4TD">
    <property type="taxonomic scope" value="Eukaryota"/>
</dbReference>
<keyword evidence="2" id="KW-1185">Reference proteome</keyword>
<accession>A0A0D3JU78</accession>
<dbReference type="RefSeq" id="XP_005782549.1">
    <property type="nucleotide sequence ID" value="XM_005782492.1"/>
</dbReference>